<dbReference type="InterPro" id="IPR029787">
    <property type="entry name" value="Nucleotide_cyclase"/>
</dbReference>
<name>A0A930BX64_9RHOO</name>
<evidence type="ECO:0000313" key="8">
    <source>
        <dbReference type="EMBL" id="MBF1165598.1"/>
    </source>
</evidence>
<gene>
    <name evidence="8" type="ORF">HXL68_11220</name>
</gene>
<feature type="non-terminal residue" evidence="8">
    <location>
        <position position="1"/>
    </location>
</feature>
<dbReference type="InterPro" id="IPR000700">
    <property type="entry name" value="PAS-assoc_C"/>
</dbReference>
<dbReference type="InterPro" id="IPR001610">
    <property type="entry name" value="PAC"/>
</dbReference>
<dbReference type="AlphaFoldDB" id="A0A930BX64"/>
<feature type="coiled-coil region" evidence="3">
    <location>
        <begin position="188"/>
        <end position="229"/>
    </location>
</feature>
<dbReference type="EC" id="2.7.7.65" evidence="1"/>
<keyword evidence="4" id="KW-1133">Transmembrane helix</keyword>
<dbReference type="FunFam" id="3.30.70.270:FF:000001">
    <property type="entry name" value="Diguanylate cyclase domain protein"/>
    <property type="match status" value="1"/>
</dbReference>
<evidence type="ECO:0000256" key="4">
    <source>
        <dbReference type="SAM" id="Phobius"/>
    </source>
</evidence>
<dbReference type="PROSITE" id="PS50887">
    <property type="entry name" value="GGDEF"/>
    <property type="match status" value="1"/>
</dbReference>
<feature type="transmembrane region" description="Helical" evidence="4">
    <location>
        <begin position="25"/>
        <end position="48"/>
    </location>
</feature>
<keyword evidence="3" id="KW-0175">Coiled coil</keyword>
<dbReference type="InterPro" id="IPR013656">
    <property type="entry name" value="PAS_4"/>
</dbReference>
<dbReference type="InterPro" id="IPR043128">
    <property type="entry name" value="Rev_trsase/Diguanyl_cyclase"/>
</dbReference>
<proteinExistence type="predicted"/>
<dbReference type="InterPro" id="IPR000014">
    <property type="entry name" value="PAS"/>
</dbReference>
<keyword evidence="4" id="KW-0812">Transmembrane</keyword>
<organism evidence="8 9">
    <name type="scientific">Dechloromonas agitata</name>
    <dbReference type="NCBI Taxonomy" id="73030"/>
    <lineage>
        <taxon>Bacteria</taxon>
        <taxon>Pseudomonadati</taxon>
        <taxon>Pseudomonadota</taxon>
        <taxon>Betaproteobacteria</taxon>
        <taxon>Rhodocyclales</taxon>
        <taxon>Azonexaceae</taxon>
        <taxon>Dechloromonas</taxon>
    </lineage>
</organism>
<dbReference type="GO" id="GO:0043709">
    <property type="term" value="P:cell adhesion involved in single-species biofilm formation"/>
    <property type="evidence" value="ECO:0007669"/>
    <property type="project" value="TreeGrafter"/>
</dbReference>
<dbReference type="PANTHER" id="PTHR45138:SF9">
    <property type="entry name" value="DIGUANYLATE CYCLASE DGCM-RELATED"/>
    <property type="match status" value="1"/>
</dbReference>
<comment type="caution">
    <text evidence="8">The sequence shown here is derived from an EMBL/GenBank/DDBJ whole genome shotgun (WGS) entry which is preliminary data.</text>
</comment>
<evidence type="ECO:0000256" key="3">
    <source>
        <dbReference type="SAM" id="Coils"/>
    </source>
</evidence>
<comment type="catalytic activity">
    <reaction evidence="2">
        <text>2 GTP = 3',3'-c-di-GMP + 2 diphosphate</text>
        <dbReference type="Rhea" id="RHEA:24898"/>
        <dbReference type="ChEBI" id="CHEBI:33019"/>
        <dbReference type="ChEBI" id="CHEBI:37565"/>
        <dbReference type="ChEBI" id="CHEBI:58805"/>
        <dbReference type="EC" id="2.7.7.65"/>
    </reaction>
</comment>
<dbReference type="GO" id="GO:1902201">
    <property type="term" value="P:negative regulation of bacterial-type flagellum-dependent cell motility"/>
    <property type="evidence" value="ECO:0007669"/>
    <property type="project" value="TreeGrafter"/>
</dbReference>
<evidence type="ECO:0000313" key="9">
    <source>
        <dbReference type="Proteomes" id="UP000718593"/>
    </source>
</evidence>
<dbReference type="Gene3D" id="3.30.450.20">
    <property type="entry name" value="PAS domain"/>
    <property type="match status" value="1"/>
</dbReference>
<dbReference type="SMART" id="SM00267">
    <property type="entry name" value="GGDEF"/>
    <property type="match status" value="1"/>
</dbReference>
<protein>
    <recommendedName>
        <fullName evidence="1">diguanylate cyclase</fullName>
        <ecNumber evidence="1">2.7.7.65</ecNumber>
    </recommendedName>
</protein>
<dbReference type="CDD" id="cd00130">
    <property type="entry name" value="PAS"/>
    <property type="match status" value="1"/>
</dbReference>
<evidence type="ECO:0000259" key="7">
    <source>
        <dbReference type="PROSITE" id="PS50887"/>
    </source>
</evidence>
<feature type="domain" description="GGDEF" evidence="7">
    <location>
        <begin position="257"/>
        <end position="390"/>
    </location>
</feature>
<dbReference type="CDD" id="cd01949">
    <property type="entry name" value="GGDEF"/>
    <property type="match status" value="1"/>
</dbReference>
<dbReference type="SMART" id="SM00086">
    <property type="entry name" value="PAC"/>
    <property type="match status" value="1"/>
</dbReference>
<dbReference type="PANTHER" id="PTHR45138">
    <property type="entry name" value="REGULATORY COMPONENTS OF SENSORY TRANSDUCTION SYSTEM"/>
    <property type="match status" value="1"/>
</dbReference>
<dbReference type="Pfam" id="PF00990">
    <property type="entry name" value="GGDEF"/>
    <property type="match status" value="1"/>
</dbReference>
<dbReference type="PROSITE" id="PS50113">
    <property type="entry name" value="PAC"/>
    <property type="match status" value="1"/>
</dbReference>
<dbReference type="PROSITE" id="PS50112">
    <property type="entry name" value="PAS"/>
    <property type="match status" value="1"/>
</dbReference>
<dbReference type="NCBIfam" id="TIGR00229">
    <property type="entry name" value="sensory_box"/>
    <property type="match status" value="1"/>
</dbReference>
<dbReference type="Gene3D" id="3.30.70.270">
    <property type="match status" value="1"/>
</dbReference>
<dbReference type="SUPFAM" id="SSF55073">
    <property type="entry name" value="Nucleotide cyclase"/>
    <property type="match status" value="1"/>
</dbReference>
<dbReference type="SMART" id="SM00091">
    <property type="entry name" value="PAS"/>
    <property type="match status" value="1"/>
</dbReference>
<dbReference type="InterPro" id="IPR000160">
    <property type="entry name" value="GGDEF_dom"/>
</dbReference>
<evidence type="ECO:0000256" key="1">
    <source>
        <dbReference type="ARBA" id="ARBA00012528"/>
    </source>
</evidence>
<evidence type="ECO:0000256" key="2">
    <source>
        <dbReference type="ARBA" id="ARBA00034247"/>
    </source>
</evidence>
<accession>A0A930BX64</accession>
<dbReference type="Pfam" id="PF08448">
    <property type="entry name" value="PAS_4"/>
    <property type="match status" value="1"/>
</dbReference>
<dbReference type="InterPro" id="IPR035965">
    <property type="entry name" value="PAS-like_dom_sf"/>
</dbReference>
<dbReference type="GO" id="GO:0005886">
    <property type="term" value="C:plasma membrane"/>
    <property type="evidence" value="ECO:0007669"/>
    <property type="project" value="TreeGrafter"/>
</dbReference>
<dbReference type="GO" id="GO:0052621">
    <property type="term" value="F:diguanylate cyclase activity"/>
    <property type="evidence" value="ECO:0007669"/>
    <property type="project" value="UniProtKB-EC"/>
</dbReference>
<dbReference type="SUPFAM" id="SSF55785">
    <property type="entry name" value="PYP-like sensor domain (PAS domain)"/>
    <property type="match status" value="1"/>
</dbReference>
<evidence type="ECO:0000259" key="5">
    <source>
        <dbReference type="PROSITE" id="PS50112"/>
    </source>
</evidence>
<keyword evidence="4" id="KW-0472">Membrane</keyword>
<dbReference type="NCBIfam" id="TIGR00254">
    <property type="entry name" value="GGDEF"/>
    <property type="match status" value="1"/>
</dbReference>
<sequence length="393" mass="43887">LGMLPPRPAIDGLIFEAEASKLPAWIGFALAGGGLLILLVGGAALYFARLNHRLQREVASREVFECALRTSEERYRQLAEFSKDVIWTLDLKSMRFTYVSPAIEKVRGLTVEEATAQSVADAMTPASYARVQAIMDDHLHRIAAGDLSALSATCEIEQPHKDGSLIHAEVVGSFLLDAAGRPYALLGISRDVSERRRAENELRAANEQLRRQLVEIEQLQVALKEQTIRDSLTGCFNRRYLDETLERELSRSRREGYPLALVILDLDFFKRINDTYGHLAGDRALVVLAETLRADIRQEDVLCRYGGEEFVVLMPRMPLDKAVERAEGWRRQIADIGIDFGNFRVTYTASAGVAAYPDHGKTPDELTHAADTALYIAKNIGRNRVVEYTPEMG</sequence>
<evidence type="ECO:0000259" key="6">
    <source>
        <dbReference type="PROSITE" id="PS50113"/>
    </source>
</evidence>
<reference evidence="8" key="1">
    <citation type="submission" date="2020-04" db="EMBL/GenBank/DDBJ databases">
        <title>Deep metagenomics examines the oral microbiome during advanced dental caries in children, revealing novel taxa and co-occurrences with host molecules.</title>
        <authorList>
            <person name="Baker J.L."/>
            <person name="Morton J.T."/>
            <person name="Dinis M."/>
            <person name="Alvarez R."/>
            <person name="Tran N.C."/>
            <person name="Knight R."/>
            <person name="Edlund A."/>
        </authorList>
    </citation>
    <scope>NUCLEOTIDE SEQUENCE</scope>
    <source>
        <strain evidence="8">JCVI_32_bin.24</strain>
    </source>
</reference>
<dbReference type="Proteomes" id="UP000718593">
    <property type="component" value="Unassembled WGS sequence"/>
</dbReference>
<dbReference type="InterPro" id="IPR050469">
    <property type="entry name" value="Diguanylate_Cyclase"/>
</dbReference>
<dbReference type="EMBL" id="JABZMI010000238">
    <property type="protein sequence ID" value="MBF1165598.1"/>
    <property type="molecule type" value="Genomic_DNA"/>
</dbReference>
<feature type="domain" description="PAS" evidence="5">
    <location>
        <begin position="71"/>
        <end position="146"/>
    </location>
</feature>
<feature type="domain" description="PAC" evidence="6">
    <location>
        <begin position="152"/>
        <end position="204"/>
    </location>
</feature>